<evidence type="ECO:0000313" key="3">
    <source>
        <dbReference type="EMBL" id="ETJ29211.1"/>
    </source>
</evidence>
<dbReference type="Pfam" id="PF00120">
    <property type="entry name" value="Gln-synt_C"/>
    <property type="match status" value="1"/>
</dbReference>
<name>W1XGB4_9ZZZZ</name>
<dbReference type="GO" id="GO:0006542">
    <property type="term" value="P:glutamine biosynthetic process"/>
    <property type="evidence" value="ECO:0007669"/>
    <property type="project" value="TreeGrafter"/>
</dbReference>
<feature type="domain" description="GS catalytic" evidence="2">
    <location>
        <begin position="1"/>
        <end position="71"/>
    </location>
</feature>
<gene>
    <name evidence="3" type="ORF">Q604_UNBC16242G0001</name>
</gene>
<dbReference type="EMBL" id="AZMM01016242">
    <property type="protein sequence ID" value="ETJ29211.1"/>
    <property type="molecule type" value="Genomic_DNA"/>
</dbReference>
<evidence type="ECO:0000256" key="1">
    <source>
        <dbReference type="ARBA" id="ARBA00009897"/>
    </source>
</evidence>
<dbReference type="SUPFAM" id="SSF55931">
    <property type="entry name" value="Glutamine synthetase/guanido kinase"/>
    <property type="match status" value="1"/>
</dbReference>
<comment type="caution">
    <text evidence="3">The sequence shown here is derived from an EMBL/GenBank/DDBJ whole genome shotgun (WGS) entry which is preliminary data.</text>
</comment>
<protein>
    <submittedName>
        <fullName evidence="3">Glutamine synthetase</fullName>
    </submittedName>
</protein>
<sequence length="71" mass="7667">PLVNSYKRLVPGYEAPVYLAWSCSNRTALIRVPASRGAGTRVELRCPDPSANPYLVLAVLLQAGLDGIKNN</sequence>
<comment type="similarity">
    <text evidence="1">Belongs to the glutamine synthetase family.</text>
</comment>
<dbReference type="PROSITE" id="PS51987">
    <property type="entry name" value="GS_CATALYTIC"/>
    <property type="match status" value="1"/>
</dbReference>
<accession>W1XGB4</accession>
<dbReference type="GO" id="GO:0005737">
    <property type="term" value="C:cytoplasm"/>
    <property type="evidence" value="ECO:0007669"/>
    <property type="project" value="TreeGrafter"/>
</dbReference>
<dbReference type="PANTHER" id="PTHR43407:SF1">
    <property type="entry name" value="LENGSIN"/>
    <property type="match status" value="1"/>
</dbReference>
<reference evidence="3" key="1">
    <citation type="submission" date="2013-12" db="EMBL/GenBank/DDBJ databases">
        <title>A Varibaculum cambriense genome reconstructed from a premature infant gut community with otherwise low bacterial novelty that shifts toward anaerobic metabolism during the third week of life.</title>
        <authorList>
            <person name="Brown C.T."/>
            <person name="Sharon I."/>
            <person name="Thomas B.C."/>
            <person name="Castelle C.J."/>
            <person name="Morowitz M.J."/>
            <person name="Banfield J.F."/>
        </authorList>
    </citation>
    <scope>NUCLEOTIDE SEQUENCE</scope>
</reference>
<dbReference type="InterPro" id="IPR014746">
    <property type="entry name" value="Gln_synth/guanido_kin_cat_dom"/>
</dbReference>
<evidence type="ECO:0000259" key="2">
    <source>
        <dbReference type="PROSITE" id="PS51987"/>
    </source>
</evidence>
<dbReference type="Gene3D" id="3.30.590.10">
    <property type="entry name" value="Glutamine synthetase/guanido kinase, catalytic domain"/>
    <property type="match status" value="1"/>
</dbReference>
<feature type="non-terminal residue" evidence="3">
    <location>
        <position position="71"/>
    </location>
</feature>
<dbReference type="GO" id="GO:0016020">
    <property type="term" value="C:membrane"/>
    <property type="evidence" value="ECO:0007669"/>
    <property type="project" value="TreeGrafter"/>
</dbReference>
<feature type="non-terminal residue" evidence="3">
    <location>
        <position position="1"/>
    </location>
</feature>
<dbReference type="GO" id="GO:0004356">
    <property type="term" value="F:glutamine synthetase activity"/>
    <property type="evidence" value="ECO:0007669"/>
    <property type="project" value="InterPro"/>
</dbReference>
<dbReference type="AlphaFoldDB" id="W1XGB4"/>
<dbReference type="PANTHER" id="PTHR43407">
    <property type="entry name" value="GLUTAMINE SYNTHETASE"/>
    <property type="match status" value="1"/>
</dbReference>
<dbReference type="GO" id="GO:0019740">
    <property type="term" value="P:nitrogen utilization"/>
    <property type="evidence" value="ECO:0007669"/>
    <property type="project" value="TreeGrafter"/>
</dbReference>
<proteinExistence type="inferred from homology"/>
<organism evidence="3">
    <name type="scientific">human gut metagenome</name>
    <dbReference type="NCBI Taxonomy" id="408170"/>
    <lineage>
        <taxon>unclassified sequences</taxon>
        <taxon>metagenomes</taxon>
        <taxon>organismal metagenomes</taxon>
    </lineage>
</organism>
<dbReference type="InterPro" id="IPR008146">
    <property type="entry name" value="Gln_synth_cat_dom"/>
</dbReference>